<dbReference type="InterPro" id="IPR011032">
    <property type="entry name" value="GroES-like_sf"/>
</dbReference>
<evidence type="ECO:0000259" key="5">
    <source>
        <dbReference type="SMART" id="SM00829"/>
    </source>
</evidence>
<dbReference type="OrthoDB" id="9770238at2"/>
<name>A0A372IM01_9BACT</name>
<evidence type="ECO:0000256" key="1">
    <source>
        <dbReference type="ARBA" id="ARBA00022723"/>
    </source>
</evidence>
<evidence type="ECO:0000313" key="6">
    <source>
        <dbReference type="EMBL" id="RFU15779.1"/>
    </source>
</evidence>
<dbReference type="Pfam" id="PF00107">
    <property type="entry name" value="ADH_zinc_N"/>
    <property type="match status" value="1"/>
</dbReference>
<accession>A0A372IM01</accession>
<dbReference type="GO" id="GO:0016616">
    <property type="term" value="F:oxidoreductase activity, acting on the CH-OH group of donors, NAD or NADP as acceptor"/>
    <property type="evidence" value="ECO:0007669"/>
    <property type="project" value="UniProtKB-ARBA"/>
</dbReference>
<dbReference type="Gene3D" id="3.40.50.720">
    <property type="entry name" value="NAD(P)-binding Rossmann-like Domain"/>
    <property type="match status" value="1"/>
</dbReference>
<dbReference type="Pfam" id="PF08240">
    <property type="entry name" value="ADH_N"/>
    <property type="match status" value="1"/>
</dbReference>
<dbReference type="GO" id="GO:0008270">
    <property type="term" value="F:zinc ion binding"/>
    <property type="evidence" value="ECO:0007669"/>
    <property type="project" value="InterPro"/>
</dbReference>
<dbReference type="Gene3D" id="3.90.180.10">
    <property type="entry name" value="Medium-chain alcohol dehydrogenases, catalytic domain"/>
    <property type="match status" value="1"/>
</dbReference>
<dbReference type="PROSITE" id="PS00059">
    <property type="entry name" value="ADH_ZINC"/>
    <property type="match status" value="1"/>
</dbReference>
<evidence type="ECO:0000256" key="2">
    <source>
        <dbReference type="ARBA" id="ARBA00022833"/>
    </source>
</evidence>
<evidence type="ECO:0000256" key="3">
    <source>
        <dbReference type="ARBA" id="ARBA00023002"/>
    </source>
</evidence>
<feature type="domain" description="Enoyl reductase (ER)" evidence="5">
    <location>
        <begin position="10"/>
        <end position="341"/>
    </location>
</feature>
<comment type="cofactor">
    <cofactor evidence="4">
        <name>Zn(2+)</name>
        <dbReference type="ChEBI" id="CHEBI:29105"/>
    </cofactor>
</comment>
<keyword evidence="1 4" id="KW-0479">Metal-binding</keyword>
<evidence type="ECO:0000256" key="4">
    <source>
        <dbReference type="RuleBase" id="RU361277"/>
    </source>
</evidence>
<dbReference type="InterPro" id="IPR013154">
    <property type="entry name" value="ADH-like_N"/>
</dbReference>
<dbReference type="InterPro" id="IPR050129">
    <property type="entry name" value="Zn_alcohol_dh"/>
</dbReference>
<evidence type="ECO:0000313" key="7">
    <source>
        <dbReference type="Proteomes" id="UP000264702"/>
    </source>
</evidence>
<reference evidence="6 7" key="1">
    <citation type="submission" date="2018-08" db="EMBL/GenBank/DDBJ databases">
        <title>Acidipila sp. 4G-K13, an acidobacterium isolated from forest soil.</title>
        <authorList>
            <person name="Gao Z.-H."/>
            <person name="Qiu L.-H."/>
        </authorList>
    </citation>
    <scope>NUCLEOTIDE SEQUENCE [LARGE SCALE GENOMIC DNA]</scope>
    <source>
        <strain evidence="6 7">4G-K13</strain>
    </source>
</reference>
<organism evidence="6 7">
    <name type="scientific">Paracidobacterium acidisoli</name>
    <dbReference type="NCBI Taxonomy" id="2303751"/>
    <lineage>
        <taxon>Bacteria</taxon>
        <taxon>Pseudomonadati</taxon>
        <taxon>Acidobacteriota</taxon>
        <taxon>Terriglobia</taxon>
        <taxon>Terriglobales</taxon>
        <taxon>Acidobacteriaceae</taxon>
        <taxon>Paracidobacterium</taxon>
    </lineage>
</organism>
<dbReference type="SMART" id="SM00829">
    <property type="entry name" value="PKS_ER"/>
    <property type="match status" value="1"/>
</dbReference>
<sequence>MKALVKYASGDGNVDIRDVDEPKCSDSQVKLEIAYCGLCGTDIHVLHDTFRNYPPVILGHEFSGTVVEVGRNVNGAVTPGERVAGLGATAVTCGECHYCRSGYFIFCSNRRGMGHGVNGAFARYVVMRPDQLYRIPDNFTLEEAAMSEPFAAAVQAVTEISDVRIGDTALISGPGPIGLLCLKLLAAEGVKTIVAGAAGDGERLDAALRFGAAAVVNVGEQKLSDAVQELTKGEGIDVAFECAGHPDSVRGCLESLRPMGRYMQVAICGQDIQFPIDQIFYKQLKLNGSVCYTARTWERMMKIYAEGRIRLNDLISDKLPISEWRKAFELCRDRKALKVLMYPEG</sequence>
<comment type="similarity">
    <text evidence="4">Belongs to the zinc-containing alcohol dehydrogenase family.</text>
</comment>
<dbReference type="PANTHER" id="PTHR43401:SF2">
    <property type="entry name" value="L-THREONINE 3-DEHYDROGENASE"/>
    <property type="match status" value="1"/>
</dbReference>
<keyword evidence="2 4" id="KW-0862">Zinc</keyword>
<dbReference type="EMBL" id="QVQT01000005">
    <property type="protein sequence ID" value="RFU15779.1"/>
    <property type="molecule type" value="Genomic_DNA"/>
</dbReference>
<dbReference type="PANTHER" id="PTHR43401">
    <property type="entry name" value="L-THREONINE 3-DEHYDROGENASE"/>
    <property type="match status" value="1"/>
</dbReference>
<dbReference type="AlphaFoldDB" id="A0A372IM01"/>
<protein>
    <submittedName>
        <fullName evidence="6">Zn-dependent alcohol dehydrogenase</fullName>
    </submittedName>
</protein>
<proteinExistence type="inferred from homology"/>
<dbReference type="RefSeq" id="WP_117301516.1">
    <property type="nucleotide sequence ID" value="NZ_QVQT02000005.1"/>
</dbReference>
<dbReference type="InterPro" id="IPR020843">
    <property type="entry name" value="ER"/>
</dbReference>
<dbReference type="SUPFAM" id="SSF50129">
    <property type="entry name" value="GroES-like"/>
    <property type="match status" value="1"/>
</dbReference>
<keyword evidence="3" id="KW-0560">Oxidoreductase</keyword>
<dbReference type="InterPro" id="IPR036291">
    <property type="entry name" value="NAD(P)-bd_dom_sf"/>
</dbReference>
<dbReference type="InterPro" id="IPR002328">
    <property type="entry name" value="ADH_Zn_CS"/>
</dbReference>
<dbReference type="Proteomes" id="UP000264702">
    <property type="component" value="Unassembled WGS sequence"/>
</dbReference>
<dbReference type="InterPro" id="IPR013149">
    <property type="entry name" value="ADH-like_C"/>
</dbReference>
<keyword evidence="7" id="KW-1185">Reference proteome</keyword>
<gene>
    <name evidence="6" type="ORF">D0Y96_15145</name>
</gene>
<dbReference type="SUPFAM" id="SSF51735">
    <property type="entry name" value="NAD(P)-binding Rossmann-fold domains"/>
    <property type="match status" value="1"/>
</dbReference>
<comment type="caution">
    <text evidence="6">The sequence shown here is derived from an EMBL/GenBank/DDBJ whole genome shotgun (WGS) entry which is preliminary data.</text>
</comment>